<sequence length="97" mass="11007">MVVFTTVLLWCSSSSAYDNESLVSALYLGVKVLSFHMTFFVPSVSLFYTEVIRSAPVCPTNFLSVNRVIGITVLLLIIYVVWFSENKAFRNSRCYHP</sequence>
<dbReference type="AlphaFoldDB" id="V4RGW8"/>
<evidence type="ECO:0000313" key="4">
    <source>
        <dbReference type="Proteomes" id="UP000030687"/>
    </source>
</evidence>
<dbReference type="Gramene" id="ESR33173">
    <property type="protein sequence ID" value="ESR33173"/>
    <property type="gene ID" value="CICLE_v10007197mg"/>
</dbReference>
<feature type="chain" id="PRO_5004726588" description="WAT1-related protein" evidence="2">
    <location>
        <begin position="17"/>
        <end position="97"/>
    </location>
</feature>
<proteinExistence type="predicted"/>
<reference evidence="3 4" key="1">
    <citation type="submission" date="2013-10" db="EMBL/GenBank/DDBJ databases">
        <authorList>
            <consortium name="International Citrus Genome Consortium"/>
            <person name="Jenkins J."/>
            <person name="Schmutz J."/>
            <person name="Prochnik S."/>
            <person name="Rokhsar D."/>
            <person name="Gmitter F."/>
            <person name="Ollitrault P."/>
            <person name="Machado M."/>
            <person name="Talon M."/>
            <person name="Wincker P."/>
            <person name="Jaillon O."/>
            <person name="Morgante M."/>
        </authorList>
    </citation>
    <scope>NUCLEOTIDE SEQUENCE</scope>
    <source>
        <strain evidence="4">cv. Clemenules</strain>
    </source>
</reference>
<evidence type="ECO:0000256" key="1">
    <source>
        <dbReference type="SAM" id="Phobius"/>
    </source>
</evidence>
<evidence type="ECO:0000313" key="3">
    <source>
        <dbReference type="EMBL" id="ESR33173.1"/>
    </source>
</evidence>
<protein>
    <recommendedName>
        <fullName evidence="5">WAT1-related protein</fullName>
    </recommendedName>
</protein>
<dbReference type="InParanoid" id="V4RGW8"/>
<keyword evidence="2" id="KW-0732">Signal</keyword>
<keyword evidence="4" id="KW-1185">Reference proteome</keyword>
<keyword evidence="1" id="KW-0812">Transmembrane</keyword>
<gene>
    <name evidence="3" type="ORF">CICLE_v10007197mg</name>
</gene>
<feature type="transmembrane region" description="Helical" evidence="1">
    <location>
        <begin position="26"/>
        <end position="48"/>
    </location>
</feature>
<organism evidence="3 4">
    <name type="scientific">Citrus clementina</name>
    <name type="common">Clementine</name>
    <name type="synonym">Citrus deliciosa x Citrus sinensis</name>
    <dbReference type="NCBI Taxonomy" id="85681"/>
    <lineage>
        <taxon>Eukaryota</taxon>
        <taxon>Viridiplantae</taxon>
        <taxon>Streptophyta</taxon>
        <taxon>Embryophyta</taxon>
        <taxon>Tracheophyta</taxon>
        <taxon>Spermatophyta</taxon>
        <taxon>Magnoliopsida</taxon>
        <taxon>eudicotyledons</taxon>
        <taxon>Gunneridae</taxon>
        <taxon>Pentapetalae</taxon>
        <taxon>rosids</taxon>
        <taxon>malvids</taxon>
        <taxon>Sapindales</taxon>
        <taxon>Rutaceae</taxon>
        <taxon>Aurantioideae</taxon>
        <taxon>Citrus</taxon>
    </lineage>
</organism>
<accession>V4RGW8</accession>
<keyword evidence="1" id="KW-0472">Membrane</keyword>
<dbReference type="Proteomes" id="UP000030687">
    <property type="component" value="Unassembled WGS sequence"/>
</dbReference>
<feature type="signal peptide" evidence="2">
    <location>
        <begin position="1"/>
        <end position="16"/>
    </location>
</feature>
<name>V4RGW8_CITCL</name>
<dbReference type="KEGG" id="cic:CICLE_v10007197mg"/>
<feature type="transmembrane region" description="Helical" evidence="1">
    <location>
        <begin position="60"/>
        <end position="82"/>
    </location>
</feature>
<evidence type="ECO:0008006" key="5">
    <source>
        <dbReference type="Google" id="ProtNLM"/>
    </source>
</evidence>
<keyword evidence="1" id="KW-1133">Transmembrane helix</keyword>
<evidence type="ECO:0000256" key="2">
    <source>
        <dbReference type="SAM" id="SignalP"/>
    </source>
</evidence>
<dbReference type="EMBL" id="KI537036">
    <property type="protein sequence ID" value="ESR33173.1"/>
    <property type="molecule type" value="Genomic_DNA"/>
</dbReference>